<dbReference type="Proteomes" id="UP000744980">
    <property type="component" value="Unassembled WGS sequence"/>
</dbReference>
<dbReference type="InterPro" id="IPR021760">
    <property type="entry name" value="RepC_C"/>
</dbReference>
<dbReference type="Pfam" id="PF03428">
    <property type="entry name" value="RP-C"/>
    <property type="match status" value="1"/>
</dbReference>
<dbReference type="InterPro" id="IPR047611">
    <property type="entry name" value="RepABC_RepC"/>
</dbReference>
<evidence type="ECO:0000259" key="2">
    <source>
        <dbReference type="Pfam" id="PF03428"/>
    </source>
</evidence>
<reference evidence="4 5" key="1">
    <citation type="submission" date="2020-01" db="EMBL/GenBank/DDBJ databases">
        <title>Draft genome assembly of Ensifer adhaerens T173.</title>
        <authorList>
            <person name="Craig J.E."/>
            <person name="Stinchcombe J.R."/>
        </authorList>
    </citation>
    <scope>NUCLEOTIDE SEQUENCE [LARGE SCALE GENOMIC DNA]</scope>
    <source>
        <strain evidence="4 5">T173</strain>
    </source>
</reference>
<name>A0AAW4FW81_9HYPH</name>
<evidence type="ECO:0000313" key="5">
    <source>
        <dbReference type="Proteomes" id="UP000744980"/>
    </source>
</evidence>
<dbReference type="InterPro" id="IPR005090">
    <property type="entry name" value="RepC_N"/>
</dbReference>
<keyword evidence="5" id="KW-1185">Reference proteome</keyword>
<gene>
    <name evidence="4" type="ORF">GFB56_33735</name>
</gene>
<feature type="domain" description="Plasmid replication protein C C-terminal" evidence="3">
    <location>
        <begin position="294"/>
        <end position="394"/>
    </location>
</feature>
<dbReference type="Pfam" id="PF11800">
    <property type="entry name" value="RP-C_C"/>
    <property type="match status" value="1"/>
</dbReference>
<organism evidence="4 5">
    <name type="scientific">Ensifer canadensis</name>
    <dbReference type="NCBI Taxonomy" id="555315"/>
    <lineage>
        <taxon>Bacteria</taxon>
        <taxon>Pseudomonadati</taxon>
        <taxon>Pseudomonadota</taxon>
        <taxon>Alphaproteobacteria</taxon>
        <taxon>Hyphomicrobiales</taxon>
        <taxon>Rhizobiaceae</taxon>
        <taxon>Sinorhizobium/Ensifer group</taxon>
        <taxon>Ensifer</taxon>
    </lineage>
</organism>
<dbReference type="NCBIfam" id="NF040974">
    <property type="entry name" value="RepABC_RepC"/>
    <property type="match status" value="1"/>
</dbReference>
<feature type="region of interest" description="Disordered" evidence="1">
    <location>
        <begin position="247"/>
        <end position="269"/>
    </location>
</feature>
<dbReference type="AlphaFoldDB" id="A0AAW4FW81"/>
<dbReference type="NCBIfam" id="NF010396">
    <property type="entry name" value="PRK13824.1"/>
    <property type="match status" value="1"/>
</dbReference>
<protein>
    <submittedName>
        <fullName evidence="4">Replication initiation protein RepC</fullName>
    </submittedName>
</protein>
<evidence type="ECO:0000313" key="4">
    <source>
        <dbReference type="EMBL" id="MBM3095680.1"/>
    </source>
</evidence>
<dbReference type="RefSeq" id="WP_203529900.1">
    <property type="nucleotide sequence ID" value="NZ_CP083373.1"/>
</dbReference>
<proteinExistence type="predicted"/>
<comment type="caution">
    <text evidence="4">The sequence shown here is derived from an EMBL/GenBank/DDBJ whole genome shotgun (WGS) entry which is preliminary data.</text>
</comment>
<feature type="compositionally biased region" description="Basic and acidic residues" evidence="1">
    <location>
        <begin position="247"/>
        <end position="256"/>
    </location>
</feature>
<accession>A0AAW4FW81</accession>
<feature type="domain" description="Plasmid replication protein C N-terminal" evidence="2">
    <location>
        <begin position="13"/>
        <end position="186"/>
    </location>
</feature>
<evidence type="ECO:0000259" key="3">
    <source>
        <dbReference type="Pfam" id="PF11800"/>
    </source>
</evidence>
<sequence>MESRHVTTPFGRRPITLALVSRQIATKEIRSDKTTDKWKVLRDASEARKFLGVQDRSLAVLEALLSFYPENELRQGCQLVVFPSNAQLTLRAHGIAGATLRRHLALLVEAGLIVRRDSANGKRYARKNKSGSVESAFGFDLSPLLMRAEELAQMAQRVCADRIAYRRAKEDLTICRRDVRKLISAAIGEGADGHWQKLEAVYLELVRRIPRAPLLSDLHGLLEEMEMLREEVLNVLDIKQKAEFLSANDDHNEHHKQSSNTESLYELEPGSDVEERAMPCQNREPANIALKVFPLDMVLRACPEIVAYGPNGRVASWRDLTSASVIVRSMLGVTPSAYQEACDAIGPQNAAVMIACILERAGHINSAGGYMRALTSKSKRGQFSLGPVLMSLLRTKGISSRSGHDHGAVP</sequence>
<evidence type="ECO:0000256" key="1">
    <source>
        <dbReference type="SAM" id="MobiDB-lite"/>
    </source>
</evidence>
<dbReference type="EMBL" id="WXFA01000052">
    <property type="protein sequence ID" value="MBM3095680.1"/>
    <property type="molecule type" value="Genomic_DNA"/>
</dbReference>